<keyword evidence="3" id="KW-0833">Ubl conjugation pathway</keyword>
<dbReference type="Proteomes" id="UP001525890">
    <property type="component" value="Unassembled WGS sequence"/>
</dbReference>
<dbReference type="InterPro" id="IPR012334">
    <property type="entry name" value="Pectin_lyas_fold"/>
</dbReference>
<comment type="caution">
    <text evidence="6">The sequence shown here is derived from an EMBL/GenBank/DDBJ whole genome shotgun (WGS) entry which is preliminary data.</text>
</comment>
<sequence>MTMNFNDPLLAGIVTLAVATWNPIALALTQGEVDAVAWQVSVLISPNLTQQGDAFLIEGEKTGSGVIVAQEGNSYYVLTALHVVWKRGGFHAIAMPDGQVYYVDASENSPDIIPLGDPSGELGQTIAGLDLALLRVQSDRPYPLARTAPNPLQAGTPVFVSGWPNPDDLRQKIRDRQLVSGAIAEVTPPSDDGGYRLLYSNPTRSGMSGGGIFNANGELIGIHGRGRGVQNNCSTPEVNANNSCGMYIGEFLADSRVQSLRLSLNQNPVDPGMIQYGLTYTSQTDRVNGSPVARSTPPPVLPPTITPETPQTSPSPPPVAEFPTPSPEAIASAQTIYYVDPNQGTNAATAGLTPENPFRSISYALQGARPGTVIYLAPGLYSARETFPLKLNPGVILIGNESQQGEGVMIRGGGITSTRTAGRQNYTLFAGNNSQILGVTLTNPHSNGTAIWIEDTTTVLIRNNTLMDNPREGILIGGSATPILEKNRFINNGGNGISIIQQGAGEIRNNDFTNNGIGVAIAGMANPLIADNHIRSNRNGIVVTASATPTIQGNILENNQNYGILTLGLAASSLGENNLFRNNGISSQLTARVQDWGVDIPSRTVTSTVFGCVEYEGGLATFAYTGQGSIPLPFLNWNHTASDSGLNRCRLVTSSLNKIVALTGQELANMALSTGRVHNNNAVCLVEQSGGICQDSNLLFYLGGEEQRNPGEGLSSLLPFRGAPAGNPVQQVETGAFIPLKDFAQRLKPESGLWFTD</sequence>
<dbReference type="InterPro" id="IPR051550">
    <property type="entry name" value="SCF-Subunits/Alg-Epimerases"/>
</dbReference>
<dbReference type="InterPro" id="IPR008353">
    <property type="entry name" value="Peptidase_S1B_tx"/>
</dbReference>
<dbReference type="EMBL" id="JAMXFF010000018">
    <property type="protein sequence ID" value="MCT7967348.1"/>
    <property type="molecule type" value="Genomic_DNA"/>
</dbReference>
<dbReference type="InterPro" id="IPR009003">
    <property type="entry name" value="Peptidase_S1_PA"/>
</dbReference>
<dbReference type="InterPro" id="IPR006626">
    <property type="entry name" value="PbH1"/>
</dbReference>
<dbReference type="Gene3D" id="2.160.20.10">
    <property type="entry name" value="Single-stranded right-handed beta-helix, Pectin lyase-like"/>
    <property type="match status" value="1"/>
</dbReference>
<evidence type="ECO:0000313" key="7">
    <source>
        <dbReference type="Proteomes" id="UP001525890"/>
    </source>
</evidence>
<dbReference type="PANTHER" id="PTHR22990:SF15">
    <property type="entry name" value="F-BOX ONLY PROTEIN 10"/>
    <property type="match status" value="1"/>
</dbReference>
<dbReference type="InterPro" id="IPR025478">
    <property type="entry name" value="COP23"/>
</dbReference>
<feature type="domain" description="Right handed beta helix" evidence="5">
    <location>
        <begin position="450"/>
        <end position="584"/>
    </location>
</feature>
<evidence type="ECO:0000256" key="4">
    <source>
        <dbReference type="SAM" id="MobiDB-lite"/>
    </source>
</evidence>
<dbReference type="NCBIfam" id="TIGR03804">
    <property type="entry name" value="para_beta_helix"/>
    <property type="match status" value="1"/>
</dbReference>
<evidence type="ECO:0000256" key="3">
    <source>
        <dbReference type="ARBA" id="ARBA00022786"/>
    </source>
</evidence>
<dbReference type="PANTHER" id="PTHR22990">
    <property type="entry name" value="F-BOX ONLY PROTEIN"/>
    <property type="match status" value="1"/>
</dbReference>
<feature type="compositionally biased region" description="Pro residues" evidence="4">
    <location>
        <begin position="296"/>
        <end position="305"/>
    </location>
</feature>
<dbReference type="SMART" id="SM00710">
    <property type="entry name" value="PbH1"/>
    <property type="match status" value="6"/>
</dbReference>
<dbReference type="InterPro" id="IPR039448">
    <property type="entry name" value="Beta_helix"/>
</dbReference>
<dbReference type="InterPro" id="IPR011050">
    <property type="entry name" value="Pectin_lyase_fold/virulence"/>
</dbReference>
<accession>A0ABT2MRI9</accession>
<feature type="compositionally biased region" description="Pro residues" evidence="4">
    <location>
        <begin position="313"/>
        <end position="326"/>
    </location>
</feature>
<organism evidence="6 7">
    <name type="scientific">Laspinema palackyanum D2a</name>
    <dbReference type="NCBI Taxonomy" id="2953684"/>
    <lineage>
        <taxon>Bacteria</taxon>
        <taxon>Bacillati</taxon>
        <taxon>Cyanobacteriota</taxon>
        <taxon>Cyanophyceae</taxon>
        <taxon>Oscillatoriophycideae</taxon>
        <taxon>Oscillatoriales</taxon>
        <taxon>Laspinemataceae</taxon>
        <taxon>Laspinema</taxon>
        <taxon>Laspinema palackyanum</taxon>
    </lineage>
</organism>
<proteinExistence type="predicted"/>
<evidence type="ECO:0000256" key="2">
    <source>
        <dbReference type="ARBA" id="ARBA00022737"/>
    </source>
</evidence>
<dbReference type="Gene3D" id="2.40.10.10">
    <property type="entry name" value="Trypsin-like serine proteases"/>
    <property type="match status" value="2"/>
</dbReference>
<gene>
    <name evidence="6" type="ORF">NG799_13475</name>
</gene>
<evidence type="ECO:0000259" key="5">
    <source>
        <dbReference type="Pfam" id="PF13229"/>
    </source>
</evidence>
<dbReference type="SUPFAM" id="SSF50494">
    <property type="entry name" value="Trypsin-like serine proteases"/>
    <property type="match status" value="1"/>
</dbReference>
<dbReference type="SUPFAM" id="SSF51126">
    <property type="entry name" value="Pectin lyase-like"/>
    <property type="match status" value="1"/>
</dbReference>
<protein>
    <submittedName>
        <fullName evidence="6">DUF1565 domain-containing protein</fullName>
    </submittedName>
</protein>
<dbReference type="Pfam" id="PF13229">
    <property type="entry name" value="Beta_helix"/>
    <property type="match status" value="1"/>
</dbReference>
<dbReference type="Pfam" id="PF14218">
    <property type="entry name" value="COP23"/>
    <property type="match status" value="1"/>
</dbReference>
<dbReference type="Pfam" id="PF13365">
    <property type="entry name" value="Trypsin_2"/>
    <property type="match status" value="1"/>
</dbReference>
<comment type="pathway">
    <text evidence="1">Protein modification; protein ubiquitination.</text>
</comment>
<dbReference type="InterPro" id="IPR043504">
    <property type="entry name" value="Peptidase_S1_PA_chymotrypsin"/>
</dbReference>
<evidence type="ECO:0000313" key="6">
    <source>
        <dbReference type="EMBL" id="MCT7967348.1"/>
    </source>
</evidence>
<evidence type="ECO:0000256" key="1">
    <source>
        <dbReference type="ARBA" id="ARBA00004906"/>
    </source>
</evidence>
<keyword evidence="2" id="KW-0677">Repeat</keyword>
<keyword evidence="7" id="KW-1185">Reference proteome</keyword>
<dbReference type="RefSeq" id="WP_368006931.1">
    <property type="nucleotide sequence ID" value="NZ_JAMXFF010000018.1"/>
</dbReference>
<reference evidence="6 7" key="1">
    <citation type="journal article" date="2022" name="Front. Microbiol.">
        <title>High genomic differentiation and limited gene flow indicate recent cryptic speciation within the genus Laspinema (cyanobacteria).</title>
        <authorList>
            <person name="Stanojkovic A."/>
            <person name="Skoupy S."/>
            <person name="Skaloud P."/>
            <person name="Dvorak P."/>
        </authorList>
    </citation>
    <scope>NUCLEOTIDE SEQUENCE [LARGE SCALE GENOMIC DNA]</scope>
    <source>
        <strain evidence="6 7">D2a</strain>
    </source>
</reference>
<name>A0ABT2MRI9_9CYAN</name>
<dbReference type="InterPro" id="IPR022441">
    <property type="entry name" value="Para_beta_helix_rpt-2"/>
</dbReference>
<feature type="region of interest" description="Disordered" evidence="4">
    <location>
        <begin position="285"/>
        <end position="326"/>
    </location>
</feature>
<dbReference type="PRINTS" id="PR01774">
    <property type="entry name" value="EXFOLTOXIN"/>
</dbReference>